<dbReference type="InterPro" id="IPR035965">
    <property type="entry name" value="PAS-like_dom_sf"/>
</dbReference>
<feature type="transmembrane region" description="Helical" evidence="1">
    <location>
        <begin position="183"/>
        <end position="200"/>
    </location>
</feature>
<dbReference type="InterPro" id="IPR001633">
    <property type="entry name" value="EAL_dom"/>
</dbReference>
<feature type="transmembrane region" description="Helical" evidence="1">
    <location>
        <begin position="105"/>
        <end position="122"/>
    </location>
</feature>
<dbReference type="InterPro" id="IPR000014">
    <property type="entry name" value="PAS"/>
</dbReference>
<evidence type="ECO:0000259" key="5">
    <source>
        <dbReference type="PROSITE" id="PS50887"/>
    </source>
</evidence>
<dbReference type="PANTHER" id="PTHR44757">
    <property type="entry name" value="DIGUANYLATE CYCLASE DGCP"/>
    <property type="match status" value="1"/>
</dbReference>
<dbReference type="SMART" id="SM00086">
    <property type="entry name" value="PAC"/>
    <property type="match status" value="1"/>
</dbReference>
<dbReference type="SUPFAM" id="SSF55785">
    <property type="entry name" value="PYP-like sensor domain (PAS domain)"/>
    <property type="match status" value="1"/>
</dbReference>
<keyword evidence="1" id="KW-1133">Transmembrane helix</keyword>
<feature type="transmembrane region" description="Helical" evidence="1">
    <location>
        <begin position="64"/>
        <end position="85"/>
    </location>
</feature>
<sequence length="771" mass="83961">MNSPNGWREALREIRVLYSATDAETAGIRAALLAQVLRLTPLMMAANAGCATLVLWSFKHRLAAGFIEWYLMLIGLAFMACLAWWRRRNHRPVAASVRALHRATAHAALLAGLWAAAPLLWFPGAAPAPQLLIATLLAGLMATGAFVLSPLPLASLAWSALLTLAAVGGLIRHQDPALMGVEWLMAFYGPVVALGAQAAGRKQVALLRAQAQAERQQHMLEVLLDDFEQNADDALWQSDAEGRLSHWSPRLLEILGPQLSTPTRRPLQTILAERVVEGLPALREVLGAGRPFRNLPLSLRLDDGSVRHLLVQGKRIIDDHGRTVGWRGVLSDVTERRMAQARLQELAHSDSLTGLANRHTLRHTLTEAARAQAPVALLSIDLDHFKAVNDTLGHSVGDEALRALGHRLSQCVRPGDLVARLGGDEFAVVMHRPGDAADVASLAQRLLDALAQPVELNGRRLRLGGSVGSAFSADSGDVDELLVRADMALYASKEEGRGRHTMYTAALGARSRRRSDVEQGLRHALQRGQLSLHWQPKVDIAEWKVVGAEALLRWQHPELGAVSPAEFIVAAEQTGLIDEIGHWVLTEACRAGATALAGLVVSVNVSPQQLRDEHYVERVRAVLRDTGLPATRLELEITESIFMGDIDGVLERLRALRGLGVRVALDDFGTGYSSLAYLRRFPFDTLKIDRAFISEVLLRRDAHAIVQTIASMAHTLGMRTVCEGVESSEQLAVLRSVGCTEIQGYLVSPAQPLAGLQALMQAWRQPEPQAA</sequence>
<keyword evidence="1" id="KW-0812">Transmembrane</keyword>
<dbReference type="InterPro" id="IPR043128">
    <property type="entry name" value="Rev_trsase/Diguanyl_cyclase"/>
</dbReference>
<dbReference type="SUPFAM" id="SSF141868">
    <property type="entry name" value="EAL domain-like"/>
    <property type="match status" value="1"/>
</dbReference>
<name>A0ABY4S5L7_AQUTE</name>
<dbReference type="PANTHER" id="PTHR44757:SF2">
    <property type="entry name" value="BIOFILM ARCHITECTURE MAINTENANCE PROTEIN MBAA"/>
    <property type="match status" value="1"/>
</dbReference>
<dbReference type="NCBIfam" id="TIGR00254">
    <property type="entry name" value="GGDEF"/>
    <property type="match status" value="1"/>
</dbReference>
<evidence type="ECO:0000256" key="1">
    <source>
        <dbReference type="SAM" id="Phobius"/>
    </source>
</evidence>
<keyword evidence="1" id="KW-0472">Membrane</keyword>
<dbReference type="Gene3D" id="3.30.70.270">
    <property type="match status" value="1"/>
</dbReference>
<dbReference type="PROSITE" id="PS50112">
    <property type="entry name" value="PAS"/>
    <property type="match status" value="1"/>
</dbReference>
<keyword evidence="7" id="KW-1185">Reference proteome</keyword>
<dbReference type="Gene3D" id="3.30.450.20">
    <property type="entry name" value="PAS domain"/>
    <property type="match status" value="1"/>
</dbReference>
<dbReference type="InterPro" id="IPR001610">
    <property type="entry name" value="PAC"/>
</dbReference>
<dbReference type="InterPro" id="IPR000700">
    <property type="entry name" value="PAS-assoc_C"/>
</dbReference>
<feature type="domain" description="GGDEF" evidence="5">
    <location>
        <begin position="373"/>
        <end position="505"/>
    </location>
</feature>
<dbReference type="Gene3D" id="3.20.20.450">
    <property type="entry name" value="EAL domain"/>
    <property type="match status" value="1"/>
</dbReference>
<dbReference type="InterPro" id="IPR052155">
    <property type="entry name" value="Biofilm_reg_signaling"/>
</dbReference>
<dbReference type="Pfam" id="PF00990">
    <property type="entry name" value="GGDEF"/>
    <property type="match status" value="1"/>
</dbReference>
<dbReference type="SUPFAM" id="SSF55073">
    <property type="entry name" value="Nucleotide cyclase"/>
    <property type="match status" value="1"/>
</dbReference>
<dbReference type="Pfam" id="PF00989">
    <property type="entry name" value="PAS"/>
    <property type="match status" value="1"/>
</dbReference>
<dbReference type="Pfam" id="PF00563">
    <property type="entry name" value="EAL"/>
    <property type="match status" value="1"/>
</dbReference>
<proteinExistence type="predicted"/>
<dbReference type="InterPro" id="IPR013767">
    <property type="entry name" value="PAS_fold"/>
</dbReference>
<dbReference type="PROSITE" id="PS50883">
    <property type="entry name" value="EAL"/>
    <property type="match status" value="1"/>
</dbReference>
<organism evidence="6 7">
    <name type="scientific">Aquincola tertiaricarbonis</name>
    <dbReference type="NCBI Taxonomy" id="391953"/>
    <lineage>
        <taxon>Bacteria</taxon>
        <taxon>Pseudomonadati</taxon>
        <taxon>Pseudomonadota</taxon>
        <taxon>Betaproteobacteria</taxon>
        <taxon>Burkholderiales</taxon>
        <taxon>Sphaerotilaceae</taxon>
        <taxon>Aquincola</taxon>
    </lineage>
</organism>
<dbReference type="RefSeq" id="WP_250194644.1">
    <property type="nucleotide sequence ID" value="NZ_CP097635.1"/>
</dbReference>
<evidence type="ECO:0000259" key="4">
    <source>
        <dbReference type="PROSITE" id="PS50883"/>
    </source>
</evidence>
<accession>A0ABY4S5L7</accession>
<dbReference type="CDD" id="cd01948">
    <property type="entry name" value="EAL"/>
    <property type="match status" value="1"/>
</dbReference>
<feature type="domain" description="PAS" evidence="2">
    <location>
        <begin position="216"/>
        <end position="256"/>
    </location>
</feature>
<dbReference type="EMBL" id="CP097635">
    <property type="protein sequence ID" value="URI06381.1"/>
    <property type="molecule type" value="Genomic_DNA"/>
</dbReference>
<dbReference type="NCBIfam" id="TIGR00229">
    <property type="entry name" value="sensory_box"/>
    <property type="match status" value="1"/>
</dbReference>
<dbReference type="Proteomes" id="UP001056201">
    <property type="component" value="Chromosome 1"/>
</dbReference>
<feature type="transmembrane region" description="Helical" evidence="1">
    <location>
        <begin position="39"/>
        <end position="58"/>
    </location>
</feature>
<protein>
    <submittedName>
        <fullName evidence="6">EAL domain-containing protein</fullName>
    </submittedName>
</protein>
<gene>
    <name evidence="6" type="ORF">MW290_10695</name>
</gene>
<dbReference type="InterPro" id="IPR029787">
    <property type="entry name" value="Nucleotide_cyclase"/>
</dbReference>
<evidence type="ECO:0000313" key="7">
    <source>
        <dbReference type="Proteomes" id="UP001056201"/>
    </source>
</evidence>
<dbReference type="CDD" id="cd00130">
    <property type="entry name" value="PAS"/>
    <property type="match status" value="1"/>
</dbReference>
<dbReference type="PROSITE" id="PS50113">
    <property type="entry name" value="PAC"/>
    <property type="match status" value="1"/>
</dbReference>
<dbReference type="CDD" id="cd01949">
    <property type="entry name" value="GGDEF"/>
    <property type="match status" value="1"/>
</dbReference>
<dbReference type="PROSITE" id="PS50887">
    <property type="entry name" value="GGDEF"/>
    <property type="match status" value="1"/>
</dbReference>
<reference evidence="6" key="1">
    <citation type="submission" date="2022-05" db="EMBL/GenBank/DDBJ databases">
        <title>An RpoN-dependent PEP-CTERM gene is involved in floc formation of an Aquincola tertiaricarbonis strain.</title>
        <authorList>
            <person name="Qiu D."/>
            <person name="Xia M."/>
        </authorList>
    </citation>
    <scope>NUCLEOTIDE SEQUENCE</scope>
    <source>
        <strain evidence="6">RN12</strain>
    </source>
</reference>
<evidence type="ECO:0000313" key="6">
    <source>
        <dbReference type="EMBL" id="URI06381.1"/>
    </source>
</evidence>
<feature type="transmembrane region" description="Helical" evidence="1">
    <location>
        <begin position="153"/>
        <end position="171"/>
    </location>
</feature>
<evidence type="ECO:0000259" key="3">
    <source>
        <dbReference type="PROSITE" id="PS50113"/>
    </source>
</evidence>
<dbReference type="InterPro" id="IPR000160">
    <property type="entry name" value="GGDEF_dom"/>
</dbReference>
<evidence type="ECO:0000259" key="2">
    <source>
        <dbReference type="PROSITE" id="PS50112"/>
    </source>
</evidence>
<dbReference type="SMART" id="SM00052">
    <property type="entry name" value="EAL"/>
    <property type="match status" value="1"/>
</dbReference>
<feature type="domain" description="PAC" evidence="3">
    <location>
        <begin position="293"/>
        <end position="345"/>
    </location>
</feature>
<dbReference type="SMART" id="SM00267">
    <property type="entry name" value="GGDEF"/>
    <property type="match status" value="1"/>
</dbReference>
<dbReference type="InterPro" id="IPR035919">
    <property type="entry name" value="EAL_sf"/>
</dbReference>
<feature type="domain" description="EAL" evidence="4">
    <location>
        <begin position="514"/>
        <end position="764"/>
    </location>
</feature>